<proteinExistence type="predicted"/>
<dbReference type="PANTHER" id="PTHR36385:SF1">
    <property type="entry name" value="OS07G0562900 PROTEIN"/>
    <property type="match status" value="1"/>
</dbReference>
<dbReference type="EMBL" id="JAAIUW010000004">
    <property type="protein sequence ID" value="KAF7836775.1"/>
    <property type="molecule type" value="Genomic_DNA"/>
</dbReference>
<gene>
    <name evidence="2" type="ORF">G2W53_011634</name>
</gene>
<feature type="compositionally biased region" description="Basic residues" evidence="1">
    <location>
        <begin position="1"/>
        <end position="10"/>
    </location>
</feature>
<dbReference type="PANTHER" id="PTHR36385">
    <property type="entry name" value="OS07G0562900 PROTEIN"/>
    <property type="match status" value="1"/>
</dbReference>
<keyword evidence="3" id="KW-1185">Reference proteome</keyword>
<sequence>MAKNRNKKNRNGAISMDTGEPSVSEVPQAMDTSESGAQDPVSGAPNMKIKKGRPMKRSKNVRKKKAIEKAIAQNDKSAEKILKNESKKTRVQSAKVLYD</sequence>
<name>A0A835CDH1_9FABA</name>
<accession>A0A835CDH1</accession>
<dbReference type="OrthoDB" id="1930685at2759"/>
<feature type="region of interest" description="Disordered" evidence="1">
    <location>
        <begin position="1"/>
        <end position="99"/>
    </location>
</feature>
<evidence type="ECO:0000313" key="3">
    <source>
        <dbReference type="Proteomes" id="UP000634136"/>
    </source>
</evidence>
<feature type="compositionally biased region" description="Basic and acidic residues" evidence="1">
    <location>
        <begin position="76"/>
        <end position="88"/>
    </location>
</feature>
<reference evidence="2" key="1">
    <citation type="submission" date="2020-09" db="EMBL/GenBank/DDBJ databases">
        <title>Genome-Enabled Discovery of Anthraquinone Biosynthesis in Senna tora.</title>
        <authorList>
            <person name="Kang S.-H."/>
            <person name="Pandey R.P."/>
            <person name="Lee C.-M."/>
            <person name="Sim J.-S."/>
            <person name="Jeong J.-T."/>
            <person name="Choi B.-S."/>
            <person name="Jung M."/>
            <person name="Ginzburg D."/>
            <person name="Zhao K."/>
            <person name="Won S.Y."/>
            <person name="Oh T.-J."/>
            <person name="Yu Y."/>
            <person name="Kim N.-H."/>
            <person name="Lee O.R."/>
            <person name="Lee T.-H."/>
            <person name="Bashyal P."/>
            <person name="Kim T.-S."/>
            <person name="Lee W.-H."/>
            <person name="Kawkins C."/>
            <person name="Kim C.-K."/>
            <person name="Kim J.S."/>
            <person name="Ahn B.O."/>
            <person name="Rhee S.Y."/>
            <person name="Sohng J.K."/>
        </authorList>
    </citation>
    <scope>NUCLEOTIDE SEQUENCE</scope>
    <source>
        <tissue evidence="2">Leaf</tissue>
    </source>
</reference>
<comment type="caution">
    <text evidence="2">The sequence shown here is derived from an EMBL/GenBank/DDBJ whole genome shotgun (WGS) entry which is preliminary data.</text>
</comment>
<dbReference type="AlphaFoldDB" id="A0A835CDH1"/>
<feature type="compositionally biased region" description="Basic residues" evidence="1">
    <location>
        <begin position="48"/>
        <end position="66"/>
    </location>
</feature>
<evidence type="ECO:0000256" key="1">
    <source>
        <dbReference type="SAM" id="MobiDB-lite"/>
    </source>
</evidence>
<protein>
    <submittedName>
        <fullName evidence="2">Uncharacterized protein</fullName>
    </submittedName>
</protein>
<organism evidence="2 3">
    <name type="scientific">Senna tora</name>
    <dbReference type="NCBI Taxonomy" id="362788"/>
    <lineage>
        <taxon>Eukaryota</taxon>
        <taxon>Viridiplantae</taxon>
        <taxon>Streptophyta</taxon>
        <taxon>Embryophyta</taxon>
        <taxon>Tracheophyta</taxon>
        <taxon>Spermatophyta</taxon>
        <taxon>Magnoliopsida</taxon>
        <taxon>eudicotyledons</taxon>
        <taxon>Gunneridae</taxon>
        <taxon>Pentapetalae</taxon>
        <taxon>rosids</taxon>
        <taxon>fabids</taxon>
        <taxon>Fabales</taxon>
        <taxon>Fabaceae</taxon>
        <taxon>Caesalpinioideae</taxon>
        <taxon>Cassia clade</taxon>
        <taxon>Senna</taxon>
    </lineage>
</organism>
<dbReference type="Proteomes" id="UP000634136">
    <property type="component" value="Unassembled WGS sequence"/>
</dbReference>
<evidence type="ECO:0000313" key="2">
    <source>
        <dbReference type="EMBL" id="KAF7836775.1"/>
    </source>
</evidence>